<dbReference type="GO" id="GO:0042026">
    <property type="term" value="P:protein refolding"/>
    <property type="evidence" value="ECO:0007669"/>
    <property type="project" value="TreeGrafter"/>
</dbReference>
<dbReference type="FunFam" id="3.40.50.300:FF:000025">
    <property type="entry name" value="ATP-dependent Clp protease subunit"/>
    <property type="match status" value="1"/>
</dbReference>
<accession>A0A5C5FUC4</accession>
<keyword evidence="8" id="KW-0175">Coiled coil</keyword>
<evidence type="ECO:0000256" key="2">
    <source>
        <dbReference type="ARBA" id="ARBA00022737"/>
    </source>
</evidence>
<dbReference type="PANTHER" id="PTHR11638">
    <property type="entry name" value="ATP-DEPENDENT CLP PROTEASE"/>
    <property type="match status" value="1"/>
</dbReference>
<dbReference type="GO" id="GO:0005829">
    <property type="term" value="C:cytosol"/>
    <property type="evidence" value="ECO:0007669"/>
    <property type="project" value="TreeGrafter"/>
</dbReference>
<dbReference type="PROSITE" id="PS00871">
    <property type="entry name" value="CLPAB_2"/>
    <property type="match status" value="1"/>
</dbReference>
<dbReference type="InterPro" id="IPR036628">
    <property type="entry name" value="Clp_N_dom_sf"/>
</dbReference>
<dbReference type="GO" id="GO:0043335">
    <property type="term" value="P:protein unfolding"/>
    <property type="evidence" value="ECO:0007669"/>
    <property type="project" value="TreeGrafter"/>
</dbReference>
<dbReference type="PROSITE" id="PS51903">
    <property type="entry name" value="CLP_R"/>
    <property type="match status" value="1"/>
</dbReference>
<sequence>MDKLTEASAQALQQAVELAKENAHPQVAPVHLFSALLSPTTSATGQTQQTLLHSILNKAGAQPELVQRGLAKYIVRLPSQEPPPDDVSLTPASAKVLKEAERIMKDKGDSFVAQDHLILGCIQDPSIVSILKEAGTTPDAVKKAAQQVRGGKKVDSKGADADGFEALKKYAKDLTAEAEAGRLDPVIGRDDVIRRCIRILSRRTKNNPVLIGEPGVGKTAVAEGLAQRIVDRDVPPNLLGRLWSLDMGALMAGASYKGQYEERIKSVLDECEKSETGVILFIDEVHLLMAGQGSSGGGMDAANLLKPAMARGKIRVIAATTLNEYRQYIEKDAAFERRFQQVIVNEPTVPESISILRGIKEKYEVHHGVTILDSALVAAATLAHRYLTSRRLPDSAIDCIDEACSAVRIARESAPEDVDRLERAKLQLEIEMHALQGELARDKKDEVAKAKIEEVKQAIAKIEDELAPIKARFEAEKAKTEELNRVRKRIDELTAKAADAERKYDLATAADLRHYAIPELNNRLAKLEEEKKAEERQLRAEGGEALAGDTVTPEAIQAVVSQWSGIPVSNMKTTEKQKLLRMEKSLRKEVVGQDEAVSAVADAIRLNRSGLSNQDRPIASFLFVGPTGTGKTLLAKALAKFLFDSSDAMLRIDASEYSEKHAISRLIGSPPGYVGHESGGQLTEYIRRKPYSVVLIDEIEKAAREFHQLFLQVLDDGRLTDSQGRVVNFKNTVIIMTSNIGASYLNELPDEVETIPPETREQVHTALRTALPVEFVNRVDSIILYERLSRKNVRNIVDIRIGEVQQRLRKNGRDIKLEATPAALDFLASVGYHPLFGARPLNRAIQTELLNPLSRYILNESIRDGETARIDCDAKANRLVVVPNHEPSVPIDEDDDDTDAEMADGDVEVEELD</sequence>
<keyword evidence="12" id="KW-1185">Reference proteome</keyword>
<keyword evidence="4 7" id="KW-0067">ATP-binding</keyword>
<dbReference type="Gene3D" id="1.10.8.60">
    <property type="match status" value="1"/>
</dbReference>
<evidence type="ECO:0000256" key="1">
    <source>
        <dbReference type="ARBA" id="ARBA00008675"/>
    </source>
</evidence>
<evidence type="ECO:0000256" key="3">
    <source>
        <dbReference type="ARBA" id="ARBA00022741"/>
    </source>
</evidence>
<dbReference type="InterPro" id="IPR027417">
    <property type="entry name" value="P-loop_NTPase"/>
</dbReference>
<dbReference type="Gene3D" id="1.10.1780.10">
    <property type="entry name" value="Clp, N-terminal domain"/>
    <property type="match status" value="1"/>
</dbReference>
<evidence type="ECO:0000256" key="5">
    <source>
        <dbReference type="ARBA" id="ARBA00023186"/>
    </source>
</evidence>
<dbReference type="GO" id="GO:0051082">
    <property type="term" value="F:unfolded protein binding"/>
    <property type="evidence" value="ECO:0007669"/>
    <property type="project" value="TreeGrafter"/>
</dbReference>
<dbReference type="Pfam" id="PF10431">
    <property type="entry name" value="ClpB_D2-small"/>
    <property type="match status" value="1"/>
</dbReference>
<dbReference type="InterPro" id="IPR050130">
    <property type="entry name" value="ClpA_ClpB"/>
</dbReference>
<comment type="caution">
    <text evidence="11">The sequence shown here is derived from an EMBL/GenBank/DDBJ whole genome shotgun (WGS) entry which is preliminary data.</text>
</comment>
<evidence type="ECO:0000313" key="12">
    <source>
        <dbReference type="Proteomes" id="UP000311382"/>
    </source>
</evidence>
<dbReference type="Pfam" id="PF17871">
    <property type="entry name" value="AAA_lid_9"/>
    <property type="match status" value="1"/>
</dbReference>
<keyword evidence="5 7" id="KW-0143">Chaperone</keyword>
<evidence type="ECO:0000256" key="6">
    <source>
        <dbReference type="PROSITE-ProRule" id="PRU01251"/>
    </source>
</evidence>
<feature type="compositionally biased region" description="Acidic residues" evidence="9">
    <location>
        <begin position="891"/>
        <end position="913"/>
    </location>
</feature>
<dbReference type="Gene3D" id="3.40.50.300">
    <property type="entry name" value="P-loop containing nucleotide triphosphate hydrolases"/>
    <property type="match status" value="3"/>
</dbReference>
<dbReference type="Pfam" id="PF00004">
    <property type="entry name" value="AAA"/>
    <property type="match status" value="1"/>
</dbReference>
<dbReference type="InterPro" id="IPR003593">
    <property type="entry name" value="AAA+_ATPase"/>
</dbReference>
<dbReference type="STRING" id="5288.A0A5C5FUC4"/>
<dbReference type="InterPro" id="IPR001270">
    <property type="entry name" value="ClpA/B"/>
</dbReference>
<dbReference type="GO" id="GO:0016887">
    <property type="term" value="F:ATP hydrolysis activity"/>
    <property type="evidence" value="ECO:0007669"/>
    <property type="project" value="InterPro"/>
</dbReference>
<organism evidence="11 12">
    <name type="scientific">Rhodotorula diobovata</name>
    <dbReference type="NCBI Taxonomy" id="5288"/>
    <lineage>
        <taxon>Eukaryota</taxon>
        <taxon>Fungi</taxon>
        <taxon>Dikarya</taxon>
        <taxon>Basidiomycota</taxon>
        <taxon>Pucciniomycotina</taxon>
        <taxon>Microbotryomycetes</taxon>
        <taxon>Sporidiobolales</taxon>
        <taxon>Sporidiobolaceae</taxon>
        <taxon>Rhodotorula</taxon>
    </lineage>
</organism>
<evidence type="ECO:0000313" key="11">
    <source>
        <dbReference type="EMBL" id="TNY19584.1"/>
    </source>
</evidence>
<dbReference type="GO" id="GO:0051087">
    <property type="term" value="F:protein-folding chaperone binding"/>
    <property type="evidence" value="ECO:0007669"/>
    <property type="project" value="TreeGrafter"/>
</dbReference>
<dbReference type="InterPro" id="IPR041546">
    <property type="entry name" value="ClpA/ClpB_AAA_lid"/>
</dbReference>
<dbReference type="SUPFAM" id="SSF81923">
    <property type="entry name" value="Double Clp-N motif"/>
    <property type="match status" value="1"/>
</dbReference>
<dbReference type="FunFam" id="3.40.50.300:FF:000120">
    <property type="entry name" value="ATP-dependent chaperone ClpB"/>
    <property type="match status" value="1"/>
</dbReference>
<dbReference type="OrthoDB" id="47330at2759"/>
<dbReference type="InterPro" id="IPR004176">
    <property type="entry name" value="Clp_R_N"/>
</dbReference>
<dbReference type="InterPro" id="IPR018368">
    <property type="entry name" value="ClpA/B_CS1"/>
</dbReference>
<dbReference type="Pfam" id="PF02861">
    <property type="entry name" value="Clp_N"/>
    <property type="match status" value="1"/>
</dbReference>
<dbReference type="InterPro" id="IPR019489">
    <property type="entry name" value="Clp_ATPase_C"/>
</dbReference>
<name>A0A5C5FUC4_9BASI</name>
<evidence type="ECO:0000256" key="9">
    <source>
        <dbReference type="SAM" id="MobiDB-lite"/>
    </source>
</evidence>
<dbReference type="AlphaFoldDB" id="A0A5C5FUC4"/>
<dbReference type="EMBL" id="SOZI01000091">
    <property type="protein sequence ID" value="TNY19584.1"/>
    <property type="molecule type" value="Genomic_DNA"/>
</dbReference>
<feature type="domain" description="Clp R" evidence="10">
    <location>
        <begin position="1"/>
        <end position="151"/>
    </location>
</feature>
<comment type="similarity">
    <text evidence="1 7">Belongs to the ClpA/ClpB family.</text>
</comment>
<keyword evidence="3 7" id="KW-0547">Nucleotide-binding</keyword>
<dbReference type="SMART" id="SM00382">
    <property type="entry name" value="AAA"/>
    <property type="match status" value="2"/>
</dbReference>
<dbReference type="SMART" id="SM01086">
    <property type="entry name" value="ClpB_D2-small"/>
    <property type="match status" value="1"/>
</dbReference>
<gene>
    <name evidence="11" type="ORF">DMC30DRAFT_378773</name>
</gene>
<evidence type="ECO:0000256" key="8">
    <source>
        <dbReference type="SAM" id="Coils"/>
    </source>
</evidence>
<dbReference type="GO" id="GO:0070370">
    <property type="term" value="P:cellular heat acclimation"/>
    <property type="evidence" value="ECO:0007669"/>
    <property type="project" value="TreeGrafter"/>
</dbReference>
<dbReference type="PROSITE" id="PS00870">
    <property type="entry name" value="CLPAB_1"/>
    <property type="match status" value="1"/>
</dbReference>
<dbReference type="FunFam" id="3.40.50.300:FF:000010">
    <property type="entry name" value="Chaperone clpB 1, putative"/>
    <property type="match status" value="1"/>
</dbReference>
<proteinExistence type="inferred from homology"/>
<dbReference type="InterPro" id="IPR028299">
    <property type="entry name" value="ClpA/B_CS2"/>
</dbReference>
<dbReference type="PANTHER" id="PTHR11638:SF18">
    <property type="entry name" value="HEAT SHOCK PROTEIN 104"/>
    <property type="match status" value="1"/>
</dbReference>
<feature type="coiled-coil region" evidence="8">
    <location>
        <begin position="418"/>
        <end position="544"/>
    </location>
</feature>
<dbReference type="Proteomes" id="UP000311382">
    <property type="component" value="Unassembled WGS sequence"/>
</dbReference>
<keyword evidence="11" id="KW-0378">Hydrolase</keyword>
<dbReference type="PRINTS" id="PR00300">
    <property type="entry name" value="CLPPROTEASEA"/>
</dbReference>
<protein>
    <submittedName>
        <fullName evidence="11">P-loop containing nucleoside triphosphate hydrolase protein</fullName>
    </submittedName>
</protein>
<dbReference type="GO" id="GO:0005524">
    <property type="term" value="F:ATP binding"/>
    <property type="evidence" value="ECO:0007669"/>
    <property type="project" value="UniProtKB-KW"/>
</dbReference>
<dbReference type="SUPFAM" id="SSF52540">
    <property type="entry name" value="P-loop containing nucleoside triphosphate hydrolases"/>
    <property type="match status" value="2"/>
</dbReference>
<dbReference type="CDD" id="cd19499">
    <property type="entry name" value="RecA-like_ClpB_Hsp104-like"/>
    <property type="match status" value="1"/>
</dbReference>
<keyword evidence="2 6" id="KW-0677">Repeat</keyword>
<dbReference type="Pfam" id="PF07724">
    <property type="entry name" value="AAA_2"/>
    <property type="match status" value="1"/>
</dbReference>
<dbReference type="InterPro" id="IPR003959">
    <property type="entry name" value="ATPase_AAA_core"/>
</dbReference>
<dbReference type="CDD" id="cd00009">
    <property type="entry name" value="AAA"/>
    <property type="match status" value="1"/>
</dbReference>
<reference evidence="11 12" key="1">
    <citation type="submission" date="2019-03" db="EMBL/GenBank/DDBJ databases">
        <title>Rhodosporidium diobovatum UCD-FST 08-225 genome sequencing, assembly, and annotation.</title>
        <authorList>
            <person name="Fakankun I.U."/>
            <person name="Fristensky B."/>
            <person name="Levin D.B."/>
        </authorList>
    </citation>
    <scope>NUCLEOTIDE SEQUENCE [LARGE SCALE GENOMIC DNA]</scope>
    <source>
        <strain evidence="11 12">UCD-FST 08-225</strain>
    </source>
</reference>
<evidence type="ECO:0000256" key="7">
    <source>
        <dbReference type="RuleBase" id="RU004432"/>
    </source>
</evidence>
<evidence type="ECO:0000259" key="10">
    <source>
        <dbReference type="PROSITE" id="PS51903"/>
    </source>
</evidence>
<evidence type="ECO:0000256" key="4">
    <source>
        <dbReference type="ARBA" id="ARBA00022840"/>
    </source>
</evidence>
<feature type="region of interest" description="Disordered" evidence="9">
    <location>
        <begin position="886"/>
        <end position="913"/>
    </location>
</feature>